<dbReference type="GO" id="GO:0009252">
    <property type="term" value="P:peptidoglycan biosynthetic process"/>
    <property type="evidence" value="ECO:0007669"/>
    <property type="project" value="UniProtKB-UniPathway"/>
</dbReference>
<comment type="similarity">
    <text evidence="2">Belongs to the MurCDEF family. MurE subfamily.</text>
</comment>
<dbReference type="GO" id="GO:0005737">
    <property type="term" value="C:cytoplasm"/>
    <property type="evidence" value="ECO:0007669"/>
    <property type="project" value="UniProtKB-SubCell"/>
</dbReference>
<dbReference type="STRING" id="39495.SAMN02745111_00055"/>
<dbReference type="Gene3D" id="3.90.190.20">
    <property type="entry name" value="Mur ligase, C-terminal domain"/>
    <property type="match status" value="1"/>
</dbReference>
<dbReference type="PANTHER" id="PTHR23135:SF4">
    <property type="entry name" value="UDP-N-ACETYLMURAMOYL-L-ALANYL-D-GLUTAMATE--2,6-DIAMINOPIMELATE LIGASE MURE HOMOLOG, CHLOROPLASTIC"/>
    <property type="match status" value="1"/>
</dbReference>
<dbReference type="PANTHER" id="PTHR23135">
    <property type="entry name" value="MUR LIGASE FAMILY MEMBER"/>
    <property type="match status" value="1"/>
</dbReference>
<comment type="subcellular location">
    <subcellularLocation>
        <location evidence="3">Cytoplasm</location>
    </subcellularLocation>
</comment>
<dbReference type="InterPro" id="IPR004101">
    <property type="entry name" value="Mur_ligase_C"/>
</dbReference>
<dbReference type="RefSeq" id="WP_078764954.1">
    <property type="nucleotide sequence ID" value="NZ_FUXZ01000002.1"/>
</dbReference>
<dbReference type="InterPro" id="IPR036615">
    <property type="entry name" value="Mur_ligase_C_dom_sf"/>
</dbReference>
<dbReference type="Gene3D" id="3.40.1390.10">
    <property type="entry name" value="MurE/MurF, N-terminal domain"/>
    <property type="match status" value="1"/>
</dbReference>
<name>A0A1T4V431_9FIRM</name>
<dbReference type="OrthoDB" id="9800958at2"/>
<proteinExistence type="inferred from homology"/>
<evidence type="ECO:0000313" key="7">
    <source>
        <dbReference type="Proteomes" id="UP000190814"/>
    </source>
</evidence>
<dbReference type="EMBL" id="FUXZ01000002">
    <property type="protein sequence ID" value="SKA59715.1"/>
    <property type="molecule type" value="Genomic_DNA"/>
</dbReference>
<evidence type="ECO:0000259" key="5">
    <source>
        <dbReference type="Pfam" id="PF08245"/>
    </source>
</evidence>
<dbReference type="NCBIfam" id="TIGR01085">
    <property type="entry name" value="murE"/>
    <property type="match status" value="1"/>
</dbReference>
<dbReference type="GO" id="GO:0008360">
    <property type="term" value="P:regulation of cell shape"/>
    <property type="evidence" value="ECO:0007669"/>
    <property type="project" value="UniProtKB-KW"/>
</dbReference>
<dbReference type="GO" id="GO:0051301">
    <property type="term" value="P:cell division"/>
    <property type="evidence" value="ECO:0007669"/>
    <property type="project" value="UniProtKB-KW"/>
</dbReference>
<dbReference type="GO" id="GO:0016881">
    <property type="term" value="F:acid-amino acid ligase activity"/>
    <property type="evidence" value="ECO:0007669"/>
    <property type="project" value="InterPro"/>
</dbReference>
<reference evidence="6 7" key="1">
    <citation type="submission" date="2017-02" db="EMBL/GenBank/DDBJ databases">
        <authorList>
            <person name="Peterson S.W."/>
        </authorList>
    </citation>
    <scope>NUCLEOTIDE SEQUENCE [LARGE SCALE GENOMIC DNA]</scope>
    <source>
        <strain evidence="6 7">ATCC 35992</strain>
    </source>
</reference>
<comment type="pathway">
    <text evidence="1 3">Cell wall biogenesis; peptidoglycan biosynthesis.</text>
</comment>
<dbReference type="Pfam" id="PF02875">
    <property type="entry name" value="Mur_ligase_C"/>
    <property type="match status" value="1"/>
</dbReference>
<keyword evidence="3" id="KW-0133">Cell shape</keyword>
<keyword evidence="3" id="KW-0132">Cell division</keyword>
<dbReference type="GO" id="GO:0071555">
    <property type="term" value="P:cell wall organization"/>
    <property type="evidence" value="ECO:0007669"/>
    <property type="project" value="UniProtKB-KW"/>
</dbReference>
<keyword evidence="3" id="KW-0131">Cell cycle</keyword>
<evidence type="ECO:0000256" key="3">
    <source>
        <dbReference type="RuleBase" id="RU004135"/>
    </source>
</evidence>
<dbReference type="Proteomes" id="UP000190814">
    <property type="component" value="Unassembled WGS sequence"/>
</dbReference>
<dbReference type="SUPFAM" id="SSF63418">
    <property type="entry name" value="MurE/MurF N-terminal domain"/>
    <property type="match status" value="1"/>
</dbReference>
<accession>A0A1T4V431</accession>
<keyword evidence="3" id="KW-0961">Cell wall biogenesis/degradation</keyword>
<keyword evidence="3" id="KW-0573">Peptidoglycan synthesis</keyword>
<protein>
    <submittedName>
        <fullName evidence="6">UDP-N-acetylmuramoylalanyl-D-glutamate--2,6-diaminopimelate ligase</fullName>
    </submittedName>
</protein>
<dbReference type="AlphaFoldDB" id="A0A1T4V431"/>
<dbReference type="UniPathway" id="UPA00219"/>
<keyword evidence="7" id="KW-1185">Reference proteome</keyword>
<evidence type="ECO:0000259" key="4">
    <source>
        <dbReference type="Pfam" id="PF02875"/>
    </source>
</evidence>
<feature type="domain" description="Mur ligase central" evidence="5">
    <location>
        <begin position="111"/>
        <end position="324"/>
    </location>
</feature>
<evidence type="ECO:0000256" key="2">
    <source>
        <dbReference type="ARBA" id="ARBA00005898"/>
    </source>
</evidence>
<dbReference type="SUPFAM" id="SSF53623">
    <property type="entry name" value="MurD-like peptide ligases, catalytic domain"/>
    <property type="match status" value="1"/>
</dbReference>
<dbReference type="Pfam" id="PF08245">
    <property type="entry name" value="Mur_ligase_M"/>
    <property type="match status" value="1"/>
</dbReference>
<dbReference type="GO" id="GO:0005524">
    <property type="term" value="F:ATP binding"/>
    <property type="evidence" value="ECO:0007669"/>
    <property type="project" value="InterPro"/>
</dbReference>
<dbReference type="InterPro" id="IPR035911">
    <property type="entry name" value="MurE/MurF_N"/>
</dbReference>
<keyword evidence="6" id="KW-0436">Ligase</keyword>
<gene>
    <name evidence="6" type="ORF">SAMN02745111_00055</name>
</gene>
<feature type="domain" description="Mur ligase C-terminal" evidence="4">
    <location>
        <begin position="345"/>
        <end position="477"/>
    </location>
</feature>
<dbReference type="Gene3D" id="3.40.1190.10">
    <property type="entry name" value="Mur-like, catalytic domain"/>
    <property type="match status" value="1"/>
</dbReference>
<organism evidence="6 7">
    <name type="scientific">Eubacterium uniforme</name>
    <dbReference type="NCBI Taxonomy" id="39495"/>
    <lineage>
        <taxon>Bacteria</taxon>
        <taxon>Bacillati</taxon>
        <taxon>Bacillota</taxon>
        <taxon>Clostridia</taxon>
        <taxon>Eubacteriales</taxon>
        <taxon>Eubacteriaceae</taxon>
        <taxon>Eubacterium</taxon>
    </lineage>
</organism>
<dbReference type="InterPro" id="IPR005761">
    <property type="entry name" value="UDP-N-AcMur-Glu-dNH2Pim_ligase"/>
</dbReference>
<dbReference type="InterPro" id="IPR013221">
    <property type="entry name" value="Mur_ligase_cen"/>
</dbReference>
<evidence type="ECO:0000256" key="1">
    <source>
        <dbReference type="ARBA" id="ARBA00004752"/>
    </source>
</evidence>
<evidence type="ECO:0000313" key="6">
    <source>
        <dbReference type="EMBL" id="SKA59715.1"/>
    </source>
</evidence>
<dbReference type="SUPFAM" id="SSF53244">
    <property type="entry name" value="MurD-like peptide ligases, peptide-binding domain"/>
    <property type="match status" value="1"/>
</dbReference>
<dbReference type="InterPro" id="IPR036565">
    <property type="entry name" value="Mur-like_cat_sf"/>
</dbReference>
<sequence>MKKYTLKDFYNLLNEKEQVVESAFVEEAVVDFTTYNSKEVVANTLFICKGATFKEDYLKDAISKGATCYVSEKKYDVDCSYIIVKNIRECMPLIANLYYDAPFKKLHMTGITGTKGKSTTAYYIKSIIDEYMKNSGGKESAVISSIDVYDGVINKESHITTPESMELFMHFNNAVNSGITYLEMEVSSQALKYNRVDEIVFDCGIFLNISEDHISDIEHKDFNDYFHSKLRIFKQTKTAFICANSDNFDEIKTAASASENVIIFGHEDNLKIDINECDIYGYNIKKTSDGISFNVKTKAFDEEFLLTMPGLFNVENALAAIAVALEYNIPIKYIKKGISLARSSGRMELYENSDKSIIAVVDYAHNKLSFDTLYSSTKKEYPEYDIYAIFGCPGYKAQIRRRDLGLIAGEYSKKVYICAEDPGDEPVIEISNEIASYVSKGNCPYELIEDRGEAIKKAIEDAKASNHKTIILITGKGNETRQKYGHEYLDCPSDVEYVKRYLQ</sequence>